<dbReference type="Pfam" id="PF14833">
    <property type="entry name" value="NAD_binding_11"/>
    <property type="match status" value="1"/>
</dbReference>
<dbReference type="PIRSF" id="PIRSF000103">
    <property type="entry name" value="HIBADH"/>
    <property type="match status" value="1"/>
</dbReference>
<dbReference type="OrthoDB" id="9777604at2"/>
<evidence type="ECO:0000256" key="3">
    <source>
        <dbReference type="PIRSR" id="PIRSR000103-1"/>
    </source>
</evidence>
<dbReference type="GO" id="GO:0051287">
    <property type="term" value="F:NAD binding"/>
    <property type="evidence" value="ECO:0007669"/>
    <property type="project" value="InterPro"/>
</dbReference>
<protein>
    <submittedName>
        <fullName evidence="6">2-hydroxy-3-oxopropionate reductase</fullName>
    </submittedName>
</protein>
<evidence type="ECO:0000313" key="6">
    <source>
        <dbReference type="EMBL" id="ANN77638.1"/>
    </source>
</evidence>
<dbReference type="PANTHER" id="PTHR43060:SF15">
    <property type="entry name" value="3-HYDROXYISOBUTYRATE DEHYDROGENASE-LIKE 1, MITOCHONDRIAL-RELATED"/>
    <property type="match status" value="1"/>
</dbReference>
<dbReference type="InterPro" id="IPR006115">
    <property type="entry name" value="6PGDH_NADP-bd"/>
</dbReference>
<dbReference type="SUPFAM" id="SSF48179">
    <property type="entry name" value="6-phosphogluconate dehydrogenase C-terminal domain-like"/>
    <property type="match status" value="1"/>
</dbReference>
<dbReference type="Pfam" id="PF03446">
    <property type="entry name" value="NAD_binding_2"/>
    <property type="match status" value="1"/>
</dbReference>
<feature type="active site" evidence="3">
    <location>
        <position position="174"/>
    </location>
</feature>
<keyword evidence="1" id="KW-0560">Oxidoreductase</keyword>
<evidence type="ECO:0000259" key="5">
    <source>
        <dbReference type="Pfam" id="PF14833"/>
    </source>
</evidence>
<organism evidence="6 7">
    <name type="scientific">Bordetella flabilis</name>
    <dbReference type="NCBI Taxonomy" id="463014"/>
    <lineage>
        <taxon>Bacteria</taxon>
        <taxon>Pseudomonadati</taxon>
        <taxon>Pseudomonadota</taxon>
        <taxon>Betaproteobacteria</taxon>
        <taxon>Burkholderiales</taxon>
        <taxon>Alcaligenaceae</taxon>
        <taxon>Bordetella</taxon>
    </lineage>
</organism>
<dbReference type="Proteomes" id="UP000091926">
    <property type="component" value="Chromosome"/>
</dbReference>
<dbReference type="InterPro" id="IPR036291">
    <property type="entry name" value="NAD(P)-bd_dom_sf"/>
</dbReference>
<dbReference type="Gene3D" id="3.40.50.720">
    <property type="entry name" value="NAD(P)-binding Rossmann-like Domain"/>
    <property type="match status" value="1"/>
</dbReference>
<evidence type="ECO:0000313" key="7">
    <source>
        <dbReference type="Proteomes" id="UP000091926"/>
    </source>
</evidence>
<dbReference type="KEGG" id="bfz:BAU07_11445"/>
<sequence length="303" mass="32027">MSAIKKIGFIGLGVMGEPMCRNLAQKCGVPVVACDIDPEPLRRVAAHGVAGADVPAIMRDCDVVFLSLPSGEVVDRIVRADDGLLAGARDGQIVIDLSTSPVDTTRQLAADFATRGVAFLDAPVARTRAAAEAGTLSVMVGGDAATFESVRPLIATFASEITLCGPVGSGQVVKILNNMVLFETVVALSEARAIARRSGVDPQVLLDTLSRGSADSFALRNHGLKAILPGDFPEKAFPVQYARKDLRYALLLAEQTGVQAFGARNVDHWFEAALQRGDGNRYWPVVSRAIDAEPETSSSVDTP</sequence>
<evidence type="ECO:0000259" key="4">
    <source>
        <dbReference type="Pfam" id="PF03446"/>
    </source>
</evidence>
<dbReference type="GO" id="GO:0016491">
    <property type="term" value="F:oxidoreductase activity"/>
    <property type="evidence" value="ECO:0007669"/>
    <property type="project" value="UniProtKB-KW"/>
</dbReference>
<evidence type="ECO:0000256" key="1">
    <source>
        <dbReference type="ARBA" id="ARBA00023002"/>
    </source>
</evidence>
<dbReference type="InterPro" id="IPR029154">
    <property type="entry name" value="HIBADH-like_NADP-bd"/>
</dbReference>
<proteinExistence type="predicted"/>
<dbReference type="PANTHER" id="PTHR43060">
    <property type="entry name" value="3-HYDROXYISOBUTYRATE DEHYDROGENASE-LIKE 1, MITOCHONDRIAL-RELATED"/>
    <property type="match status" value="1"/>
</dbReference>
<dbReference type="GO" id="GO:0050661">
    <property type="term" value="F:NADP binding"/>
    <property type="evidence" value="ECO:0007669"/>
    <property type="project" value="InterPro"/>
</dbReference>
<dbReference type="Gene3D" id="1.10.1040.10">
    <property type="entry name" value="N-(1-d-carboxylethyl)-l-norvaline Dehydrogenase, domain 2"/>
    <property type="match status" value="1"/>
</dbReference>
<dbReference type="SUPFAM" id="SSF51735">
    <property type="entry name" value="NAD(P)-binding Rossmann-fold domains"/>
    <property type="match status" value="1"/>
</dbReference>
<keyword evidence="7" id="KW-1185">Reference proteome</keyword>
<dbReference type="STRING" id="463014.BAU07_11445"/>
<feature type="domain" description="3-hydroxyisobutyrate dehydrogenase-like NAD-binding" evidence="5">
    <location>
        <begin position="168"/>
        <end position="279"/>
    </location>
</feature>
<dbReference type="InterPro" id="IPR013328">
    <property type="entry name" value="6PGD_dom2"/>
</dbReference>
<evidence type="ECO:0000256" key="2">
    <source>
        <dbReference type="ARBA" id="ARBA00023027"/>
    </source>
</evidence>
<dbReference type="EMBL" id="CP016172">
    <property type="protein sequence ID" value="ANN77638.1"/>
    <property type="molecule type" value="Genomic_DNA"/>
</dbReference>
<accession>A0A193GDE5</accession>
<gene>
    <name evidence="6" type="ORF">BAU07_11445</name>
</gene>
<reference evidence="6 7" key="1">
    <citation type="submission" date="2016-06" db="EMBL/GenBank/DDBJ databases">
        <title>Complete genome sequences of Bordetella bronchialis and Bordetella flabilis.</title>
        <authorList>
            <person name="LiPuma J.J."/>
            <person name="Spilker T."/>
        </authorList>
    </citation>
    <scope>NUCLEOTIDE SEQUENCE [LARGE SCALE GENOMIC DNA]</scope>
    <source>
        <strain evidence="6 7">AU10664</strain>
    </source>
</reference>
<keyword evidence="2" id="KW-0520">NAD</keyword>
<dbReference type="InterPro" id="IPR008927">
    <property type="entry name" value="6-PGluconate_DH-like_C_sf"/>
</dbReference>
<dbReference type="InterPro" id="IPR015815">
    <property type="entry name" value="HIBADH-related"/>
</dbReference>
<feature type="domain" description="6-phosphogluconate dehydrogenase NADP-binding" evidence="4">
    <location>
        <begin position="6"/>
        <end position="165"/>
    </location>
</feature>
<dbReference type="AlphaFoldDB" id="A0A193GDE5"/>
<name>A0A193GDE5_9BORD</name>